<dbReference type="PANTHER" id="PTHR34614:SF2">
    <property type="entry name" value="TRANSPOSASE IS4-LIKE DOMAIN-CONTAINING PROTEIN"/>
    <property type="match status" value="1"/>
</dbReference>
<dbReference type="EMBL" id="CAJNOB010000070">
    <property type="protein sequence ID" value="CAF0705012.1"/>
    <property type="molecule type" value="Genomic_DNA"/>
</dbReference>
<organism evidence="2 3">
    <name type="scientific">Candidatus Methylacidithermus pantelleriae</name>
    <dbReference type="NCBI Taxonomy" id="2744239"/>
    <lineage>
        <taxon>Bacteria</taxon>
        <taxon>Pseudomonadati</taxon>
        <taxon>Verrucomicrobiota</taxon>
        <taxon>Methylacidiphilae</taxon>
        <taxon>Methylacidiphilales</taxon>
        <taxon>Methylacidiphilaceae</taxon>
        <taxon>Candidatus Methylacidithermus</taxon>
    </lineage>
</organism>
<sequence length="219" mass="25203">MLPGQRIFVVESAERLAYEQAMRESDVAKTREELGKLAQRIEKGELRNPEEIGSSVARILSLSRGHRYFRWSLRAGKLQVSEEPVETEKLLEGKYVILTEERDLSPLEAVRAYKELSEVERAFRKLKDVLELRPIYHHNPNRVRAHVFVAALAFLLDRLLEKKLKAANLPFCSEQAWVALRTIHRVEFAFGREKRRGVTAGNHQARQILSALHISGREA</sequence>
<dbReference type="GO" id="GO:0004803">
    <property type="term" value="F:transposase activity"/>
    <property type="evidence" value="ECO:0007669"/>
    <property type="project" value="InterPro"/>
</dbReference>
<proteinExistence type="predicted"/>
<protein>
    <recommendedName>
        <fullName evidence="1">Transposase IS4-like domain-containing protein</fullName>
    </recommendedName>
</protein>
<dbReference type="SUPFAM" id="SSF53098">
    <property type="entry name" value="Ribonuclease H-like"/>
    <property type="match status" value="1"/>
</dbReference>
<gene>
    <name evidence="2" type="ORF">MPNT_80066</name>
</gene>
<reference evidence="2" key="1">
    <citation type="submission" date="2021-02" db="EMBL/GenBank/DDBJ databases">
        <authorList>
            <person name="Cremers G."/>
            <person name="Picone N."/>
        </authorList>
    </citation>
    <scope>NUCLEOTIDE SEQUENCE</scope>
    <source>
        <strain evidence="2">PQ17</strain>
    </source>
</reference>
<dbReference type="AlphaFoldDB" id="A0A8J2BPT1"/>
<evidence type="ECO:0000313" key="2">
    <source>
        <dbReference type="EMBL" id="CAF0705012.1"/>
    </source>
</evidence>
<keyword evidence="3" id="KW-1185">Reference proteome</keyword>
<dbReference type="InterPro" id="IPR002559">
    <property type="entry name" value="Transposase_11"/>
</dbReference>
<dbReference type="NCBIfam" id="NF033559">
    <property type="entry name" value="transpos_IS1634"/>
    <property type="match status" value="1"/>
</dbReference>
<accession>A0A8J2BPT1</accession>
<dbReference type="PANTHER" id="PTHR34614">
    <property type="match status" value="1"/>
</dbReference>
<evidence type="ECO:0000313" key="3">
    <source>
        <dbReference type="Proteomes" id="UP000663859"/>
    </source>
</evidence>
<comment type="caution">
    <text evidence="2">The sequence shown here is derived from an EMBL/GenBank/DDBJ whole genome shotgun (WGS) entry which is preliminary data.</text>
</comment>
<dbReference type="InterPro" id="IPR047654">
    <property type="entry name" value="IS1634_transpos"/>
</dbReference>
<dbReference type="GO" id="GO:0006313">
    <property type="term" value="P:DNA transposition"/>
    <property type="evidence" value="ECO:0007669"/>
    <property type="project" value="InterPro"/>
</dbReference>
<evidence type="ECO:0000259" key="1">
    <source>
        <dbReference type="Pfam" id="PF01609"/>
    </source>
</evidence>
<dbReference type="Pfam" id="PF01609">
    <property type="entry name" value="DDE_Tnp_1"/>
    <property type="match status" value="1"/>
</dbReference>
<name>A0A8J2BPT1_9BACT</name>
<feature type="domain" description="Transposase IS4-like" evidence="1">
    <location>
        <begin position="36"/>
        <end position="156"/>
    </location>
</feature>
<dbReference type="GO" id="GO:0003677">
    <property type="term" value="F:DNA binding"/>
    <property type="evidence" value="ECO:0007669"/>
    <property type="project" value="InterPro"/>
</dbReference>
<dbReference type="InterPro" id="IPR012337">
    <property type="entry name" value="RNaseH-like_sf"/>
</dbReference>
<dbReference type="Proteomes" id="UP000663859">
    <property type="component" value="Unassembled WGS sequence"/>
</dbReference>